<keyword evidence="1" id="KW-0472">Membrane</keyword>
<comment type="caution">
    <text evidence="2">The sequence shown here is derived from an EMBL/GenBank/DDBJ whole genome shotgun (WGS) entry which is preliminary data.</text>
</comment>
<gene>
    <name evidence="2" type="ORF">BDN70DRAFT_995612</name>
</gene>
<dbReference type="Proteomes" id="UP000807469">
    <property type="component" value="Unassembled WGS sequence"/>
</dbReference>
<evidence type="ECO:0000313" key="3">
    <source>
        <dbReference type="Proteomes" id="UP000807469"/>
    </source>
</evidence>
<evidence type="ECO:0000313" key="2">
    <source>
        <dbReference type="EMBL" id="KAF9476521.1"/>
    </source>
</evidence>
<dbReference type="EMBL" id="MU155291">
    <property type="protein sequence ID" value="KAF9476521.1"/>
    <property type="molecule type" value="Genomic_DNA"/>
</dbReference>
<reference evidence="2" key="1">
    <citation type="submission" date="2020-11" db="EMBL/GenBank/DDBJ databases">
        <authorList>
            <consortium name="DOE Joint Genome Institute"/>
            <person name="Ahrendt S."/>
            <person name="Riley R."/>
            <person name="Andreopoulos W."/>
            <person name="Labutti K."/>
            <person name="Pangilinan J."/>
            <person name="Ruiz-Duenas F.J."/>
            <person name="Barrasa J.M."/>
            <person name="Sanchez-Garcia M."/>
            <person name="Camarero S."/>
            <person name="Miyauchi S."/>
            <person name="Serrano A."/>
            <person name="Linde D."/>
            <person name="Babiker R."/>
            <person name="Drula E."/>
            <person name="Ayuso-Fernandez I."/>
            <person name="Pacheco R."/>
            <person name="Padilla G."/>
            <person name="Ferreira P."/>
            <person name="Barriuso J."/>
            <person name="Kellner H."/>
            <person name="Castanera R."/>
            <person name="Alfaro M."/>
            <person name="Ramirez L."/>
            <person name="Pisabarro A.G."/>
            <person name="Kuo A."/>
            <person name="Tritt A."/>
            <person name="Lipzen A."/>
            <person name="He G."/>
            <person name="Yan M."/>
            <person name="Ng V."/>
            <person name="Cullen D."/>
            <person name="Martin F."/>
            <person name="Rosso M.-N."/>
            <person name="Henrissat B."/>
            <person name="Hibbett D."/>
            <person name="Martinez A.T."/>
            <person name="Grigoriev I.V."/>
        </authorList>
    </citation>
    <scope>NUCLEOTIDE SEQUENCE</scope>
    <source>
        <strain evidence="2">CIRM-BRFM 674</strain>
    </source>
</reference>
<dbReference type="AlphaFoldDB" id="A0A9P5YZ34"/>
<evidence type="ECO:0000256" key="1">
    <source>
        <dbReference type="SAM" id="Phobius"/>
    </source>
</evidence>
<sequence length="103" mass="11130">MHIVEPPLMCAAGRVGVVASSVVFRALGMVGICGSFIVIRPMSLTSDVARPMRSIQRPVPEALGSGSSHQKLNDATSRRLRRDAFSSSVYSPSFTFIHVQNLD</sequence>
<feature type="transmembrane region" description="Helical" evidence="1">
    <location>
        <begin position="15"/>
        <end position="39"/>
    </location>
</feature>
<name>A0A9P5YZ34_9AGAR</name>
<protein>
    <submittedName>
        <fullName evidence="2">Uncharacterized protein</fullName>
    </submittedName>
</protein>
<keyword evidence="1" id="KW-1133">Transmembrane helix</keyword>
<proteinExistence type="predicted"/>
<accession>A0A9P5YZ34</accession>
<keyword evidence="3" id="KW-1185">Reference proteome</keyword>
<organism evidence="2 3">
    <name type="scientific">Pholiota conissans</name>
    <dbReference type="NCBI Taxonomy" id="109636"/>
    <lineage>
        <taxon>Eukaryota</taxon>
        <taxon>Fungi</taxon>
        <taxon>Dikarya</taxon>
        <taxon>Basidiomycota</taxon>
        <taxon>Agaricomycotina</taxon>
        <taxon>Agaricomycetes</taxon>
        <taxon>Agaricomycetidae</taxon>
        <taxon>Agaricales</taxon>
        <taxon>Agaricineae</taxon>
        <taxon>Strophariaceae</taxon>
        <taxon>Pholiota</taxon>
    </lineage>
</organism>
<keyword evidence="1" id="KW-0812">Transmembrane</keyword>